<protein>
    <recommendedName>
        <fullName evidence="4">Ankyrin repeat protein</fullName>
    </recommendedName>
</protein>
<feature type="compositionally biased region" description="Basic residues" evidence="1">
    <location>
        <begin position="1"/>
        <end position="10"/>
    </location>
</feature>
<name>A0AAD4CUH8_ASPNN</name>
<dbReference type="InterPro" id="IPR036770">
    <property type="entry name" value="Ankyrin_rpt-contain_sf"/>
</dbReference>
<dbReference type="AlphaFoldDB" id="A0AAD4CUH8"/>
<feature type="region of interest" description="Disordered" evidence="1">
    <location>
        <begin position="212"/>
        <end position="250"/>
    </location>
</feature>
<evidence type="ECO:0000313" key="3">
    <source>
        <dbReference type="Proteomes" id="UP001194746"/>
    </source>
</evidence>
<keyword evidence="3" id="KW-1185">Reference proteome</keyword>
<reference evidence="2" key="1">
    <citation type="journal article" date="2019" name="Beilstein J. Org. Chem.">
        <title>Nanangenines: drimane sesquiterpenoids as the dominant metabolite cohort of a novel Australian fungus, Aspergillus nanangensis.</title>
        <authorList>
            <person name="Lacey H.J."/>
            <person name="Gilchrist C.L.M."/>
            <person name="Crombie A."/>
            <person name="Kalaitzis J.A."/>
            <person name="Vuong D."/>
            <person name="Rutledge P.J."/>
            <person name="Turner P."/>
            <person name="Pitt J.I."/>
            <person name="Lacey E."/>
            <person name="Chooi Y.H."/>
            <person name="Piggott A.M."/>
        </authorList>
    </citation>
    <scope>NUCLEOTIDE SEQUENCE</scope>
    <source>
        <strain evidence="2">MST-FP2251</strain>
    </source>
</reference>
<evidence type="ECO:0000256" key="1">
    <source>
        <dbReference type="SAM" id="MobiDB-lite"/>
    </source>
</evidence>
<evidence type="ECO:0000313" key="2">
    <source>
        <dbReference type="EMBL" id="KAF9892008.1"/>
    </source>
</evidence>
<comment type="caution">
    <text evidence="2">The sequence shown here is derived from an EMBL/GenBank/DDBJ whole genome shotgun (WGS) entry which is preliminary data.</text>
</comment>
<dbReference type="Proteomes" id="UP001194746">
    <property type="component" value="Unassembled WGS sequence"/>
</dbReference>
<feature type="region of interest" description="Disordered" evidence="1">
    <location>
        <begin position="1"/>
        <end position="44"/>
    </location>
</feature>
<sequence length="273" mass="30091">MPGFRNKLKQLFRSNSTPKTSHSASRKDKPLRFPQGIHAASPPVTLNPLLNLNSLSLSSSKSTGKDKNIQKGSAKHKPESPPITYRKTLVQVAREGDLSAVQEHLNERHRTPDELHEALMAASACGQAKIIILLLQQDGIDINKRNARRQSPLERAVSGGHGWAVRVLVENGADPFLGSPSPLGWAEILWNARPLTLFQELVDERYPGKRLGMRAPQGLEDKANTAGSSISTARPPDPSHPPKNEGGQLWPDRILFRQGNKTVIQPSDPTYWN</sequence>
<dbReference type="EMBL" id="VCAU01000015">
    <property type="protein sequence ID" value="KAF9892008.1"/>
    <property type="molecule type" value="Genomic_DNA"/>
</dbReference>
<evidence type="ECO:0008006" key="4">
    <source>
        <dbReference type="Google" id="ProtNLM"/>
    </source>
</evidence>
<dbReference type="Gene3D" id="1.25.40.20">
    <property type="entry name" value="Ankyrin repeat-containing domain"/>
    <property type="match status" value="1"/>
</dbReference>
<gene>
    <name evidence="2" type="ORF">FE257_002972</name>
</gene>
<dbReference type="InterPro" id="IPR002110">
    <property type="entry name" value="Ankyrin_rpt"/>
</dbReference>
<dbReference type="SUPFAM" id="SSF48403">
    <property type="entry name" value="Ankyrin repeat"/>
    <property type="match status" value="1"/>
</dbReference>
<feature type="compositionally biased region" description="Polar residues" evidence="1">
    <location>
        <begin position="12"/>
        <end position="23"/>
    </location>
</feature>
<organism evidence="2 3">
    <name type="scientific">Aspergillus nanangensis</name>
    <dbReference type="NCBI Taxonomy" id="2582783"/>
    <lineage>
        <taxon>Eukaryota</taxon>
        <taxon>Fungi</taxon>
        <taxon>Dikarya</taxon>
        <taxon>Ascomycota</taxon>
        <taxon>Pezizomycotina</taxon>
        <taxon>Eurotiomycetes</taxon>
        <taxon>Eurotiomycetidae</taxon>
        <taxon>Eurotiales</taxon>
        <taxon>Aspergillaceae</taxon>
        <taxon>Aspergillus</taxon>
        <taxon>Aspergillus subgen. Circumdati</taxon>
    </lineage>
</organism>
<proteinExistence type="predicted"/>
<reference evidence="2" key="2">
    <citation type="submission" date="2020-02" db="EMBL/GenBank/DDBJ databases">
        <authorList>
            <person name="Gilchrist C.L.M."/>
            <person name="Chooi Y.-H."/>
        </authorList>
    </citation>
    <scope>NUCLEOTIDE SEQUENCE</scope>
    <source>
        <strain evidence="2">MST-FP2251</strain>
    </source>
</reference>
<feature type="region of interest" description="Disordered" evidence="1">
    <location>
        <begin position="57"/>
        <end position="81"/>
    </location>
</feature>
<dbReference type="Pfam" id="PF12796">
    <property type="entry name" value="Ank_2"/>
    <property type="match status" value="1"/>
</dbReference>
<accession>A0AAD4CUH8</accession>